<evidence type="ECO:0000256" key="1">
    <source>
        <dbReference type="SAM" id="MobiDB-lite"/>
    </source>
</evidence>
<feature type="compositionally biased region" description="Basic and acidic residues" evidence="1">
    <location>
        <begin position="25"/>
        <end position="35"/>
    </location>
</feature>
<dbReference type="Proteomes" id="UP001217325">
    <property type="component" value="Unassembled WGS sequence"/>
</dbReference>
<protein>
    <submittedName>
        <fullName evidence="2">Uncharacterized protein</fullName>
    </submittedName>
</protein>
<evidence type="ECO:0000313" key="3">
    <source>
        <dbReference type="Proteomes" id="UP001217325"/>
    </source>
</evidence>
<dbReference type="EMBL" id="JARDXE010000043">
    <property type="protein sequence ID" value="MDE8650014.1"/>
    <property type="molecule type" value="Genomic_DNA"/>
</dbReference>
<comment type="caution">
    <text evidence="2">The sequence shown here is derived from an EMBL/GenBank/DDBJ whole genome shotgun (WGS) entry which is preliminary data.</text>
</comment>
<reference evidence="2" key="1">
    <citation type="submission" date="2023-02" db="EMBL/GenBank/DDBJ databases">
        <title>A novel hydrolase synthesized by Rhodococcus erythropolis HQ is responsible for the detoxification of Zearalenone.</title>
        <authorList>
            <person name="Hu J."/>
            <person name="Xu J."/>
        </authorList>
    </citation>
    <scope>NUCLEOTIDE SEQUENCE</scope>
    <source>
        <strain evidence="2">HQ</strain>
    </source>
</reference>
<feature type="region of interest" description="Disordered" evidence="1">
    <location>
        <begin position="19"/>
        <end position="42"/>
    </location>
</feature>
<accession>A0AAW6LSK2</accession>
<evidence type="ECO:0000313" key="2">
    <source>
        <dbReference type="EMBL" id="MDE8650014.1"/>
    </source>
</evidence>
<gene>
    <name evidence="2" type="ORF">PXH69_34185</name>
</gene>
<name>A0AAW6LSK2_RHOSG</name>
<organism evidence="2 3">
    <name type="scientific">Rhodococcus qingshengii</name>
    <dbReference type="NCBI Taxonomy" id="334542"/>
    <lineage>
        <taxon>Bacteria</taxon>
        <taxon>Bacillati</taxon>
        <taxon>Actinomycetota</taxon>
        <taxon>Actinomycetes</taxon>
        <taxon>Mycobacteriales</taxon>
        <taxon>Nocardiaceae</taxon>
        <taxon>Rhodococcus</taxon>
        <taxon>Rhodococcus erythropolis group</taxon>
    </lineage>
</organism>
<sequence>MPSEPYPDLGQVVVQFPAHPGEGTHTVEADFERMNPGKRIGK</sequence>
<proteinExistence type="predicted"/>
<dbReference type="AlphaFoldDB" id="A0AAW6LSK2"/>